<reference evidence="1" key="2">
    <citation type="submission" date="2021-01" db="EMBL/GenBank/DDBJ databases">
        <authorList>
            <person name="Schikora-Tamarit M.A."/>
        </authorList>
    </citation>
    <scope>NUCLEOTIDE SEQUENCE</scope>
    <source>
        <strain evidence="1">CBS2887</strain>
    </source>
</reference>
<organism evidence="1 2">
    <name type="scientific">Wickerhamomyces pijperi</name>
    <name type="common">Yeast</name>
    <name type="synonym">Pichia pijperi</name>
    <dbReference type="NCBI Taxonomy" id="599730"/>
    <lineage>
        <taxon>Eukaryota</taxon>
        <taxon>Fungi</taxon>
        <taxon>Dikarya</taxon>
        <taxon>Ascomycota</taxon>
        <taxon>Saccharomycotina</taxon>
        <taxon>Saccharomycetes</taxon>
        <taxon>Phaffomycetales</taxon>
        <taxon>Wickerhamomycetaceae</taxon>
        <taxon>Wickerhamomyces</taxon>
    </lineage>
</organism>
<dbReference type="EMBL" id="JAEUBG010001830">
    <property type="protein sequence ID" value="KAH3685716.1"/>
    <property type="molecule type" value="Genomic_DNA"/>
</dbReference>
<evidence type="ECO:0000313" key="2">
    <source>
        <dbReference type="Proteomes" id="UP000774326"/>
    </source>
</evidence>
<name>A0A9P8TPC6_WICPI</name>
<dbReference type="AlphaFoldDB" id="A0A9P8TPC6"/>
<comment type="caution">
    <text evidence="1">The sequence shown here is derived from an EMBL/GenBank/DDBJ whole genome shotgun (WGS) entry which is preliminary data.</text>
</comment>
<protein>
    <submittedName>
        <fullName evidence="1">Uncharacterized protein</fullName>
    </submittedName>
</protein>
<dbReference type="Proteomes" id="UP000774326">
    <property type="component" value="Unassembled WGS sequence"/>
</dbReference>
<reference evidence="1" key="1">
    <citation type="journal article" date="2021" name="Open Biol.">
        <title>Shared evolutionary footprints suggest mitochondrial oxidative damage underlies multiple complex I losses in fungi.</title>
        <authorList>
            <person name="Schikora-Tamarit M.A."/>
            <person name="Marcet-Houben M."/>
            <person name="Nosek J."/>
            <person name="Gabaldon T."/>
        </authorList>
    </citation>
    <scope>NUCLEOTIDE SEQUENCE</scope>
    <source>
        <strain evidence="1">CBS2887</strain>
    </source>
</reference>
<gene>
    <name evidence="1" type="ORF">WICPIJ_003316</name>
</gene>
<sequence>MINLPPIDHFTTFNLSVGETTISFKTLALNESQTLTDPSFPTVATSLSEFVFAVMLSTGLRCACCTTAGGDLIGSEDFKR</sequence>
<evidence type="ECO:0000313" key="1">
    <source>
        <dbReference type="EMBL" id="KAH3685716.1"/>
    </source>
</evidence>
<keyword evidence="2" id="KW-1185">Reference proteome</keyword>
<accession>A0A9P8TPC6</accession>
<proteinExistence type="predicted"/>